<dbReference type="PROSITE" id="PS00061">
    <property type="entry name" value="ADH_SHORT"/>
    <property type="match status" value="1"/>
</dbReference>
<sequence length="303" mass="32145">MKTFNGRVAVITGGGSGLGKAFAMAAAQRGMKLVLADIQADVLEQTVQALQSQGTEAVGVVVDVSDSAAVQRLADQAQQSFGPVHVVFNNAGVTAGGLVWEHSEKDWEWLLGVNLKGVINGVRCFAPQMLAAAAADPAYEGCIVNTASMAGLLTSPGMGIYSVSKHAVVALSECLRHDLEMVTPQVHAALLCPSYVSTDIGQSERNRPAHLMDDGGLTKSQLAARKASQQAVMNGAISAQAVAEITFQAIEQDRFYVFPSPEALPLVKSRMDHVLDQTNPDLPYEMVPALKARRDRLLAAITH</sequence>
<name>A0A561XKL5_ACIDE</name>
<organism evidence="4 5">
    <name type="scientific">Acidovorax delafieldii</name>
    <name type="common">Pseudomonas delafieldii</name>
    <dbReference type="NCBI Taxonomy" id="47920"/>
    <lineage>
        <taxon>Bacteria</taxon>
        <taxon>Pseudomonadati</taxon>
        <taxon>Pseudomonadota</taxon>
        <taxon>Betaproteobacteria</taxon>
        <taxon>Burkholderiales</taxon>
        <taxon>Comamonadaceae</taxon>
        <taxon>Acidovorax</taxon>
    </lineage>
</organism>
<dbReference type="PANTHER" id="PTHR24322">
    <property type="entry name" value="PKSB"/>
    <property type="match status" value="1"/>
</dbReference>
<dbReference type="Pfam" id="PF00106">
    <property type="entry name" value="adh_short"/>
    <property type="match status" value="1"/>
</dbReference>
<dbReference type="NCBIfam" id="NF004843">
    <property type="entry name" value="PRK06194.1"/>
    <property type="match status" value="1"/>
</dbReference>
<evidence type="ECO:0000313" key="5">
    <source>
        <dbReference type="Proteomes" id="UP000321485"/>
    </source>
</evidence>
<evidence type="ECO:0000256" key="1">
    <source>
        <dbReference type="ARBA" id="ARBA00006484"/>
    </source>
</evidence>
<dbReference type="SUPFAM" id="SSF51735">
    <property type="entry name" value="NAD(P)-binding Rossmann-fold domains"/>
    <property type="match status" value="1"/>
</dbReference>
<reference evidence="4 5" key="1">
    <citation type="journal article" date="2015" name="Stand. Genomic Sci.">
        <title>Genomic Encyclopedia of Bacterial and Archaeal Type Strains, Phase III: the genomes of soil and plant-associated and newly described type strains.</title>
        <authorList>
            <person name="Whitman W.B."/>
            <person name="Woyke T."/>
            <person name="Klenk H.P."/>
            <person name="Zhou Y."/>
            <person name="Lilburn T.G."/>
            <person name="Beck B.J."/>
            <person name="De Vos P."/>
            <person name="Vandamme P."/>
            <person name="Eisen J.A."/>
            <person name="Garrity G."/>
            <person name="Hugenholtz P."/>
            <person name="Kyrpides N.C."/>
        </authorList>
    </citation>
    <scope>NUCLEOTIDE SEQUENCE [LARGE SCALE GENOMIC DNA]</scope>
    <source>
        <strain evidence="4 5">DSM 64</strain>
    </source>
</reference>
<accession>A0A561XKL5</accession>
<dbReference type="CDD" id="cd05233">
    <property type="entry name" value="SDR_c"/>
    <property type="match status" value="1"/>
</dbReference>
<dbReference type="EMBL" id="VJWE01000014">
    <property type="protein sequence ID" value="TWG36659.1"/>
    <property type="molecule type" value="Genomic_DNA"/>
</dbReference>
<comment type="caution">
    <text evidence="4">The sequence shown here is derived from an EMBL/GenBank/DDBJ whole genome shotgun (WGS) entry which is preliminary data.</text>
</comment>
<dbReference type="GO" id="GO:0016616">
    <property type="term" value="F:oxidoreductase activity, acting on the CH-OH group of donors, NAD or NADP as acceptor"/>
    <property type="evidence" value="ECO:0007669"/>
    <property type="project" value="TreeGrafter"/>
</dbReference>
<comment type="similarity">
    <text evidence="1 3">Belongs to the short-chain dehydrogenases/reductases (SDR) family.</text>
</comment>
<dbReference type="PANTHER" id="PTHR24322:SF736">
    <property type="entry name" value="RETINOL DEHYDROGENASE 10"/>
    <property type="match status" value="1"/>
</dbReference>
<dbReference type="InterPro" id="IPR020904">
    <property type="entry name" value="Sc_DH/Rdtase_CS"/>
</dbReference>
<dbReference type="AlphaFoldDB" id="A0A561XKL5"/>
<dbReference type="PRINTS" id="PR00081">
    <property type="entry name" value="GDHRDH"/>
</dbReference>
<dbReference type="RefSeq" id="WP_146871479.1">
    <property type="nucleotide sequence ID" value="NZ_VJWE01000014.1"/>
</dbReference>
<dbReference type="Gene3D" id="3.40.50.720">
    <property type="entry name" value="NAD(P)-binding Rossmann-like Domain"/>
    <property type="match status" value="1"/>
</dbReference>
<gene>
    <name evidence="4" type="ORF">ATF69_3049</name>
</gene>
<evidence type="ECO:0000256" key="2">
    <source>
        <dbReference type="ARBA" id="ARBA00023002"/>
    </source>
</evidence>
<proteinExistence type="inferred from homology"/>
<protein>
    <submittedName>
        <fullName evidence="4">Short-subunit dehydrogenase</fullName>
    </submittedName>
</protein>
<dbReference type="InterPro" id="IPR002347">
    <property type="entry name" value="SDR_fam"/>
</dbReference>
<dbReference type="PRINTS" id="PR00080">
    <property type="entry name" value="SDRFAMILY"/>
</dbReference>
<dbReference type="Proteomes" id="UP000321485">
    <property type="component" value="Unassembled WGS sequence"/>
</dbReference>
<evidence type="ECO:0000313" key="4">
    <source>
        <dbReference type="EMBL" id="TWG36659.1"/>
    </source>
</evidence>
<evidence type="ECO:0000256" key="3">
    <source>
        <dbReference type="RuleBase" id="RU000363"/>
    </source>
</evidence>
<dbReference type="GeneID" id="51112102"/>
<dbReference type="InterPro" id="IPR036291">
    <property type="entry name" value="NAD(P)-bd_dom_sf"/>
</dbReference>
<keyword evidence="2" id="KW-0560">Oxidoreductase</keyword>